<feature type="compositionally biased region" description="Polar residues" evidence="1">
    <location>
        <begin position="27"/>
        <end position="43"/>
    </location>
</feature>
<proteinExistence type="predicted"/>
<evidence type="ECO:0000256" key="1">
    <source>
        <dbReference type="SAM" id="MobiDB-lite"/>
    </source>
</evidence>
<sequence>MAATSCLTIEAGGKDSFVEEVDPGSMFEQTSSPEGVVSRTSSRGDCGLTSDVRPVAPASGSRSSDVFGDGDGALLFPPDPSASRRSALMSVRTRVAAEWIAVRARDTSDCGAGADEEDDAAAGAGGGSCSMVGPTWQ</sequence>
<dbReference type="EMBL" id="GBRH01218364">
    <property type="protein sequence ID" value="JAD79531.1"/>
    <property type="molecule type" value="Transcribed_RNA"/>
</dbReference>
<name>A0A0A9CVD1_ARUDO</name>
<organism evidence="2">
    <name type="scientific">Arundo donax</name>
    <name type="common">Giant reed</name>
    <name type="synonym">Donax arundinaceus</name>
    <dbReference type="NCBI Taxonomy" id="35708"/>
    <lineage>
        <taxon>Eukaryota</taxon>
        <taxon>Viridiplantae</taxon>
        <taxon>Streptophyta</taxon>
        <taxon>Embryophyta</taxon>
        <taxon>Tracheophyta</taxon>
        <taxon>Spermatophyta</taxon>
        <taxon>Magnoliopsida</taxon>
        <taxon>Liliopsida</taxon>
        <taxon>Poales</taxon>
        <taxon>Poaceae</taxon>
        <taxon>PACMAD clade</taxon>
        <taxon>Arundinoideae</taxon>
        <taxon>Arundineae</taxon>
        <taxon>Arundo</taxon>
    </lineage>
</organism>
<accession>A0A0A9CVD1</accession>
<reference evidence="2" key="1">
    <citation type="submission" date="2014-09" db="EMBL/GenBank/DDBJ databases">
        <authorList>
            <person name="Magalhaes I.L.F."/>
            <person name="Oliveira U."/>
            <person name="Santos F.R."/>
            <person name="Vidigal T.H.D.A."/>
            <person name="Brescovit A.D."/>
            <person name="Santos A.J."/>
        </authorList>
    </citation>
    <scope>NUCLEOTIDE SEQUENCE</scope>
    <source>
        <tissue evidence="2">Shoot tissue taken approximately 20 cm above the soil surface</tissue>
    </source>
</reference>
<reference evidence="2" key="2">
    <citation type="journal article" date="2015" name="Data Brief">
        <title>Shoot transcriptome of the giant reed, Arundo donax.</title>
        <authorList>
            <person name="Barrero R.A."/>
            <person name="Guerrero F.D."/>
            <person name="Moolhuijzen P."/>
            <person name="Goolsby J.A."/>
            <person name="Tidwell J."/>
            <person name="Bellgard S.E."/>
            <person name="Bellgard M.I."/>
        </authorList>
    </citation>
    <scope>NUCLEOTIDE SEQUENCE</scope>
    <source>
        <tissue evidence="2">Shoot tissue taken approximately 20 cm above the soil surface</tissue>
    </source>
</reference>
<protein>
    <submittedName>
        <fullName evidence="2">Uncharacterized protein</fullName>
    </submittedName>
</protein>
<dbReference type="AlphaFoldDB" id="A0A0A9CVD1"/>
<feature type="region of interest" description="Disordered" evidence="1">
    <location>
        <begin position="13"/>
        <end position="72"/>
    </location>
</feature>
<feature type="region of interest" description="Disordered" evidence="1">
    <location>
        <begin position="106"/>
        <end position="137"/>
    </location>
</feature>
<evidence type="ECO:0000313" key="2">
    <source>
        <dbReference type="EMBL" id="JAD79531.1"/>
    </source>
</evidence>